<evidence type="ECO:0000256" key="1">
    <source>
        <dbReference type="SAM" id="Coils"/>
    </source>
</evidence>
<proteinExistence type="predicted"/>
<protein>
    <recommendedName>
        <fullName evidence="2">HNH nuclease domain-containing protein</fullName>
    </recommendedName>
</protein>
<evidence type="ECO:0000313" key="4">
    <source>
        <dbReference type="Proteomes" id="UP001058124"/>
    </source>
</evidence>
<sequence>MKNHAIASSLIEALNSAEVSNEMATTVSDMLVSIEKKRVLKSKKNKNEKKGKKTLSNKIEVKNVIHDTLNILDNEERKKRIERHRKNIEKRPYFYSSLDDLVVMREKMKNEKNKYESKNNLTPNVKYVRRIVSCRNMLSTISDEITLKVEEYKLKGRSIPRSLLVNDGFILSDEAIKRDEQRRKMIEEEAKADLRLREAIANRFSTRLEYPIEIKVKNDINKPALDYSSLNSNIRSSEPLDKRIVNDFFDGKLYQYLIRTINKNDAWKICKNRELSELYKKSPFDPMGFSYFNSVCYRIMINCNMASHDANLISMNRDESERYLSEYISNNTKNKIKRENYVHSIKSRKRIRNIVKLNEVFDEGILRKNLLIRTPALQLDFKYRVLDNFYYTCAVTGQKIPALLQACHIGDYSMTRSMSTSNGILLVSDCHNLFDNNLMGIEPERLTVHFNVKCIYADLFEGKKISKHKYQLDKKYLLLKWKLFNYNKNI</sequence>
<name>A0AAV5N5P9_9GAMM</name>
<feature type="domain" description="HNH nuclease" evidence="2">
    <location>
        <begin position="393"/>
        <end position="442"/>
    </location>
</feature>
<reference evidence="3" key="1">
    <citation type="submission" date="2022-06" db="EMBL/GenBank/DDBJ databases">
        <title>Draft genome sequences of Leminorella grimontii str. JCM5902.</title>
        <authorList>
            <person name="Wakabayashi Y."/>
            <person name="Kojima K."/>
        </authorList>
    </citation>
    <scope>NUCLEOTIDE SEQUENCE</scope>
    <source>
        <strain evidence="3">JCM 5902</strain>
    </source>
</reference>
<gene>
    <name evidence="3" type="ORF">SOASR030_32090</name>
</gene>
<organism evidence="3 4">
    <name type="scientific">Leminorella grimontii</name>
    <dbReference type="NCBI Taxonomy" id="82981"/>
    <lineage>
        <taxon>Bacteria</taxon>
        <taxon>Pseudomonadati</taxon>
        <taxon>Pseudomonadota</taxon>
        <taxon>Gammaproteobacteria</taxon>
        <taxon>Enterobacterales</taxon>
        <taxon>Budviciaceae</taxon>
        <taxon>Leminorella</taxon>
    </lineage>
</organism>
<dbReference type="Pfam" id="PF13391">
    <property type="entry name" value="HNH_2"/>
    <property type="match status" value="1"/>
</dbReference>
<feature type="coiled-coil region" evidence="1">
    <location>
        <begin position="71"/>
        <end position="121"/>
    </location>
</feature>
<accession>A0AAV5N5P9</accession>
<dbReference type="InterPro" id="IPR003615">
    <property type="entry name" value="HNH_nuc"/>
</dbReference>
<dbReference type="AlphaFoldDB" id="A0AAV5N5P9"/>
<dbReference type="EMBL" id="BRLH01000011">
    <property type="protein sequence ID" value="GKX57097.1"/>
    <property type="molecule type" value="Genomic_DNA"/>
</dbReference>
<dbReference type="RefSeq" id="WP_081650794.1">
    <property type="nucleotide sequence ID" value="NZ_BRLH01000011.1"/>
</dbReference>
<dbReference type="Proteomes" id="UP001058124">
    <property type="component" value="Unassembled WGS sequence"/>
</dbReference>
<evidence type="ECO:0000259" key="2">
    <source>
        <dbReference type="Pfam" id="PF13391"/>
    </source>
</evidence>
<comment type="caution">
    <text evidence="3">The sequence shown here is derived from an EMBL/GenBank/DDBJ whole genome shotgun (WGS) entry which is preliminary data.</text>
</comment>
<keyword evidence="1" id="KW-0175">Coiled coil</keyword>
<evidence type="ECO:0000313" key="3">
    <source>
        <dbReference type="EMBL" id="GKX57097.1"/>
    </source>
</evidence>
<keyword evidence="4" id="KW-1185">Reference proteome</keyword>